<dbReference type="EMBL" id="SNRY01001085">
    <property type="protein sequence ID" value="KAA6333669.1"/>
    <property type="molecule type" value="Genomic_DNA"/>
</dbReference>
<organism evidence="1">
    <name type="scientific">termite gut metagenome</name>
    <dbReference type="NCBI Taxonomy" id="433724"/>
    <lineage>
        <taxon>unclassified sequences</taxon>
        <taxon>metagenomes</taxon>
        <taxon>organismal metagenomes</taxon>
    </lineage>
</organism>
<protein>
    <submittedName>
        <fullName evidence="1">Uncharacterized protein</fullName>
    </submittedName>
</protein>
<accession>A0A5J4RJ80</accession>
<reference evidence="1" key="1">
    <citation type="submission" date="2019-03" db="EMBL/GenBank/DDBJ databases">
        <title>Single cell metagenomics reveals metabolic interactions within the superorganism composed of flagellate Streblomastix strix and complex community of Bacteroidetes bacteria on its surface.</title>
        <authorList>
            <person name="Treitli S.C."/>
            <person name="Kolisko M."/>
            <person name="Husnik F."/>
            <person name="Keeling P."/>
            <person name="Hampl V."/>
        </authorList>
    </citation>
    <scope>NUCLEOTIDE SEQUENCE</scope>
    <source>
        <strain evidence="1">STM</strain>
    </source>
</reference>
<dbReference type="AlphaFoldDB" id="A0A5J4RJ80"/>
<evidence type="ECO:0000313" key="1">
    <source>
        <dbReference type="EMBL" id="KAA6333669.1"/>
    </source>
</evidence>
<gene>
    <name evidence="1" type="ORF">EZS27_017945</name>
</gene>
<proteinExistence type="predicted"/>
<sequence>MVEKKSDVKSAAARRMALELYLEGLGFRAIDRLLQIKLRNGLRLVKKWVSQVNLPKKEKDVEFMEPDEMHTYVGSKKTTVGFGLPPADLESGLSVLSAEIIPHKAD</sequence>
<comment type="caution">
    <text evidence="1">The sequence shown here is derived from an EMBL/GenBank/DDBJ whole genome shotgun (WGS) entry which is preliminary data.</text>
</comment>
<name>A0A5J4RJ80_9ZZZZ</name>